<sequence>MTKWQMNRAGLLNFWYYDDEIFSFEQGKLLLRGTNGSGKSVTMQSFIPVLLDGRKTADRLDPFGSKARKMSDYLLGEEEISKREERTGYLFIEYKMADSEQYITTGIGMQARRHKDLKSWYFVLTDNRRIGIDFELAHRSKAEIIPFSQKELQNRVGVGGVVVDSQKDYAELVNKYIFGFETMEAYEDLVKLLIQLRAPKLSKDFKPTVIYEILESALPPLTDDELRHLSDTIESMDQTQQQLEQLTIEYEANTKILKKYHAYNEYILAERAFKVVAVEGRLKKAEEARMTKQQQLDEVRETAKQLKEEERHVQRDLTVAMDEEERLRSHKVWDLQNSLTNKKQEHHETMATIKKLSNRKSDEETKRIKLLHRLRDQQDELSSTEKEQRETLQEMHDLAQDAAFQAHALNVDSLARGTMEFAYWGQEVEQHKEQLRQMKKLVSEQLCLAEEDRKLERASSEKTRQIDMLQKELEQAGHWYDEELHQLKTALFVWMQKHDKLAFTAEEQQKISHILNKMYNEAPYHEVTNILMAALNNYRAELTVERTANEVAQRQNELALQDKQQQLEKLRNEELAEPQRVVGTVLFREQLVQQQIPFVPLYAAVEFQPHITDEQKSRLEAALATTGVLDSLISPQTFEVTEDALILPNAQLFGHTLADFLQPDVDVDGISVTLVDEVLRSIPVEQNSEGFSVDERGFYRIGCVSGHAPQQGPSKYIGRASRKRYQQEQIELVLAEITDLQNRQAQLVKMQEEIMQTFDDVMRWQQAIPSDRTVYDIYEEMVQTKNKQKGLKEQLQLIDQEWQTVRQSLRDIRQQLLEVKDTLNIAQTKDAINEALQVMDTYLKELNNLRFAILNQQNLHDRIRDGQFQLEEVQAKIDEYHDEFVDAENRLDKIIAEISSIETQLKLEGADAITARIAELQATLQQLKTRDDEIRKALPTCEAQQTLLSTQLENADKEVTFAKYMYAQWQKALQDELDLAFIALEDKTPQAIDKQLKAALQHDRVKLQEQLSKIINEEMNALAEYHVSSYLKETEMLAAFAMLEDDRVEGFTQLRGRRIIELEYRGQRVSPYTIDRALTAELEERRHYLDAQDRELYEDIIVNSVGRILRQRVARAQQWVKEMDQIMAQRDNSSGLIFSISWKPRTAEGENELDTKDLVQLLQRKSSFLSEEDLQKITKHFRSRIESAKEIIGLRNEGNTLHQVLKEVLDYRKWFSFVLSYTRQNETKKELTNNAFYKFSGGEKAMAMYIPLFTAAYSRYKEADAMAPYIISLDEAFAGVDEQNIRDMFEVVEQLGFNYIMNSQVIWGDYDTVSSLAISELVRPKNADFVTVLNYVWNGKERVLNG</sequence>
<comment type="caution">
    <text evidence="2">The sequence shown here is derived from an EMBL/GenBank/DDBJ whole genome shotgun (WGS) entry which is preliminary data.</text>
</comment>
<dbReference type="PATRIC" id="fig|33935.3.peg.4957"/>
<reference evidence="2 3" key="1">
    <citation type="submission" date="2015-07" db="EMBL/GenBank/DDBJ databases">
        <title>Genome sequencing project for genomic taxonomy and phylogenomics of Bacillus-like bacteria.</title>
        <authorList>
            <person name="Liu B."/>
            <person name="Wang J."/>
            <person name="Zhu Y."/>
            <person name="Liu G."/>
            <person name="Chen Q."/>
            <person name="Chen Z."/>
            <person name="Che J."/>
            <person name="Ge C."/>
            <person name="Shi H."/>
            <person name="Pan Z."/>
            <person name="Liu X."/>
        </authorList>
    </citation>
    <scope>NUCLEOTIDE SEQUENCE [LARGE SCALE GENOMIC DNA]</scope>
    <source>
        <strain evidence="2 3">DSM 54</strain>
    </source>
</reference>
<dbReference type="RefSeq" id="WP_053995701.1">
    <property type="nucleotide sequence ID" value="NZ_CP065643.1"/>
</dbReference>
<evidence type="ECO:0000313" key="3">
    <source>
        <dbReference type="Proteomes" id="UP000037977"/>
    </source>
</evidence>
<evidence type="ECO:0008006" key="4">
    <source>
        <dbReference type="Google" id="ProtNLM"/>
    </source>
</evidence>
<protein>
    <recommendedName>
        <fullName evidence="4">TIGR02680 family protein</fullName>
    </recommendedName>
</protein>
<dbReference type="Proteomes" id="UP000037977">
    <property type="component" value="Unassembled WGS sequence"/>
</dbReference>
<evidence type="ECO:0000313" key="2">
    <source>
        <dbReference type="EMBL" id="KOY81632.1"/>
    </source>
</evidence>
<feature type="coiled-coil region" evidence="1">
    <location>
        <begin position="226"/>
        <end position="256"/>
    </location>
</feature>
<feature type="coiled-coil region" evidence="1">
    <location>
        <begin position="870"/>
        <end position="937"/>
    </location>
</feature>
<dbReference type="Pfam" id="PF13558">
    <property type="entry name" value="SbcC_Walker_B"/>
    <property type="match status" value="1"/>
</dbReference>
<organism evidence="2 3">
    <name type="scientific">Lysinibacillus macroides</name>
    <dbReference type="NCBI Taxonomy" id="33935"/>
    <lineage>
        <taxon>Bacteria</taxon>
        <taxon>Bacillati</taxon>
        <taxon>Bacillota</taxon>
        <taxon>Bacilli</taxon>
        <taxon>Bacillales</taxon>
        <taxon>Bacillaceae</taxon>
        <taxon>Lysinibacillus</taxon>
    </lineage>
</organism>
<dbReference type="NCBIfam" id="TIGR02680">
    <property type="entry name" value="TIGR02680 family protein"/>
    <property type="match status" value="1"/>
</dbReference>
<feature type="coiled-coil region" evidence="1">
    <location>
        <begin position="367"/>
        <end position="394"/>
    </location>
</feature>
<evidence type="ECO:0000256" key="1">
    <source>
        <dbReference type="SAM" id="Coils"/>
    </source>
</evidence>
<dbReference type="InterPro" id="IPR013496">
    <property type="entry name" value="CHP02680"/>
</dbReference>
<dbReference type="STRING" id="33935.ADM90_14675"/>
<feature type="coiled-coil region" evidence="1">
    <location>
        <begin position="781"/>
        <end position="829"/>
    </location>
</feature>
<dbReference type="OrthoDB" id="9776649at2"/>
<keyword evidence="3" id="KW-1185">Reference proteome</keyword>
<proteinExistence type="predicted"/>
<dbReference type="SUPFAM" id="SSF52540">
    <property type="entry name" value="P-loop containing nucleoside triphosphate hydrolases"/>
    <property type="match status" value="1"/>
</dbReference>
<gene>
    <name evidence="2" type="ORF">ADM90_14675</name>
</gene>
<feature type="coiled-coil region" evidence="1">
    <location>
        <begin position="282"/>
        <end position="323"/>
    </location>
</feature>
<name>A0A0M9DJT4_9BACI</name>
<dbReference type="InterPro" id="IPR027417">
    <property type="entry name" value="P-loop_NTPase"/>
</dbReference>
<keyword evidence="1" id="KW-0175">Coiled coil</keyword>
<dbReference type="EMBL" id="LGCI01000009">
    <property type="protein sequence ID" value="KOY81632.1"/>
    <property type="molecule type" value="Genomic_DNA"/>
</dbReference>
<accession>A0A0M9DJT4</accession>